<dbReference type="Gene3D" id="3.40.50.1000">
    <property type="entry name" value="HAD superfamily/HAD-like"/>
    <property type="match status" value="2"/>
</dbReference>
<accession>A0ABW3W1L2</accession>
<proteinExistence type="predicted"/>
<dbReference type="Proteomes" id="UP001597229">
    <property type="component" value="Unassembled WGS sequence"/>
</dbReference>
<organism evidence="2 3">
    <name type="scientific">Nocardioides ginsengisoli</name>
    <dbReference type="NCBI Taxonomy" id="363868"/>
    <lineage>
        <taxon>Bacteria</taxon>
        <taxon>Bacillati</taxon>
        <taxon>Actinomycetota</taxon>
        <taxon>Actinomycetes</taxon>
        <taxon>Propionibacteriales</taxon>
        <taxon>Nocardioidaceae</taxon>
        <taxon>Nocardioides</taxon>
    </lineage>
</organism>
<dbReference type="InterPro" id="IPR036412">
    <property type="entry name" value="HAD-like_sf"/>
</dbReference>
<dbReference type="PANTHER" id="PTHR19288:SF95">
    <property type="entry name" value="D-GLYCEROL 3-PHOSPHATE PHOSPHATASE"/>
    <property type="match status" value="1"/>
</dbReference>
<comment type="caution">
    <text evidence="2">The sequence shown here is derived from an EMBL/GenBank/DDBJ whole genome shotgun (WGS) entry which is preliminary data.</text>
</comment>
<dbReference type="PANTHER" id="PTHR19288">
    <property type="entry name" value="4-NITROPHENYLPHOSPHATASE-RELATED"/>
    <property type="match status" value="1"/>
</dbReference>
<dbReference type="InterPro" id="IPR006439">
    <property type="entry name" value="HAD-SF_hydro_IA"/>
</dbReference>
<evidence type="ECO:0000313" key="3">
    <source>
        <dbReference type="Proteomes" id="UP001597229"/>
    </source>
</evidence>
<keyword evidence="3" id="KW-1185">Reference proteome</keyword>
<dbReference type="SUPFAM" id="SSF56784">
    <property type="entry name" value="HAD-like"/>
    <property type="match status" value="1"/>
</dbReference>
<gene>
    <name evidence="2" type="ORF">ACFQ3F_11060</name>
</gene>
<dbReference type="EMBL" id="JBHTLX010000016">
    <property type="protein sequence ID" value="MFD1248324.1"/>
    <property type="molecule type" value="Genomic_DNA"/>
</dbReference>
<evidence type="ECO:0000313" key="2">
    <source>
        <dbReference type="EMBL" id="MFD1248324.1"/>
    </source>
</evidence>
<feature type="region of interest" description="Disordered" evidence="1">
    <location>
        <begin position="328"/>
        <end position="353"/>
    </location>
</feature>
<dbReference type="InterPro" id="IPR023214">
    <property type="entry name" value="HAD_sf"/>
</dbReference>
<reference evidence="3" key="1">
    <citation type="journal article" date="2019" name="Int. J. Syst. Evol. Microbiol.">
        <title>The Global Catalogue of Microorganisms (GCM) 10K type strain sequencing project: providing services to taxonomists for standard genome sequencing and annotation.</title>
        <authorList>
            <consortium name="The Broad Institute Genomics Platform"/>
            <consortium name="The Broad Institute Genome Sequencing Center for Infectious Disease"/>
            <person name="Wu L."/>
            <person name="Ma J."/>
        </authorList>
    </citation>
    <scope>NUCLEOTIDE SEQUENCE [LARGE SCALE GENOMIC DNA]</scope>
    <source>
        <strain evidence="3">CCUG 52478</strain>
    </source>
</reference>
<dbReference type="RefSeq" id="WP_367917841.1">
    <property type="nucleotide sequence ID" value="NZ_BAABAC010000006.1"/>
</dbReference>
<feature type="compositionally biased region" description="Low complexity" evidence="1">
    <location>
        <begin position="331"/>
        <end position="353"/>
    </location>
</feature>
<dbReference type="InterPro" id="IPR006357">
    <property type="entry name" value="HAD-SF_hydro_IIA"/>
</dbReference>
<name>A0ABW3W1L2_9ACTN</name>
<protein>
    <submittedName>
        <fullName evidence="2">HAD-IIA family hydrolase</fullName>
    </submittedName>
</protein>
<dbReference type="Pfam" id="PF13242">
    <property type="entry name" value="Hydrolase_like"/>
    <property type="match status" value="1"/>
</dbReference>
<dbReference type="NCBIfam" id="TIGR01549">
    <property type="entry name" value="HAD-SF-IA-v1"/>
    <property type="match status" value="1"/>
</dbReference>
<sequence>MLVTSSAPLTRAYDLAMLDLDGVVYVGPHAVDGAAEGIAAAREAGMRVAFITNNAARSPDAVAAHLTELGVPAQAHDVVTSAQAAARLARDRWGAGARVVAVGGPGLWTALREAGLEPVGAADEAVAVVTGYGPDVVWHDLTRVAVRIRDGLPWVASNTDYSMPTAYGVAPGHGVQVEMLSRFSAVTPDVAGKPERPLLDETVRRIGGERPLMVGDRLDTDIEGARKAGFDSLLVLTGVTGLAELVAARDELRPTYLATDLGGLCVAHQAPERRDGAWVLGGWSATCDGGRLVVRRVAAGGGDGAEPAAGDWWRVVATAAWSHLDATGEPADVTGVDVPDVADAGEGADAVDA</sequence>
<dbReference type="NCBIfam" id="TIGR01460">
    <property type="entry name" value="HAD-SF-IIA"/>
    <property type="match status" value="1"/>
</dbReference>
<dbReference type="Pfam" id="PF13344">
    <property type="entry name" value="Hydrolase_6"/>
    <property type="match status" value="1"/>
</dbReference>
<evidence type="ECO:0000256" key="1">
    <source>
        <dbReference type="SAM" id="MobiDB-lite"/>
    </source>
</evidence>
<keyword evidence="2" id="KW-0378">Hydrolase</keyword>
<dbReference type="GO" id="GO:0016787">
    <property type="term" value="F:hydrolase activity"/>
    <property type="evidence" value="ECO:0007669"/>
    <property type="project" value="UniProtKB-KW"/>
</dbReference>